<dbReference type="SUPFAM" id="SSF50249">
    <property type="entry name" value="Nucleic acid-binding proteins"/>
    <property type="match status" value="1"/>
</dbReference>
<feature type="compositionally biased region" description="Polar residues" evidence="4">
    <location>
        <begin position="119"/>
        <end position="128"/>
    </location>
</feature>
<dbReference type="Pfam" id="PF00436">
    <property type="entry name" value="SSB"/>
    <property type="match status" value="1"/>
</dbReference>
<reference evidence="5 6" key="1">
    <citation type="journal article" date="2015" name="Nature">
        <title>rRNA introns, odd ribosomes, and small enigmatic genomes across a large radiation of phyla.</title>
        <authorList>
            <person name="Brown C.T."/>
            <person name="Hug L.A."/>
            <person name="Thomas B.C."/>
            <person name="Sharon I."/>
            <person name="Castelle C.J."/>
            <person name="Singh A."/>
            <person name="Wilkins M.J."/>
            <person name="Williams K.H."/>
            <person name="Banfield J.F."/>
        </authorList>
    </citation>
    <scope>NUCLEOTIDE SEQUENCE [LARGE SCALE GENOMIC DNA]</scope>
</reference>
<accession>A0A0G0T565</accession>
<dbReference type="Proteomes" id="UP000034664">
    <property type="component" value="Unassembled WGS sequence"/>
</dbReference>
<evidence type="ECO:0000313" key="5">
    <source>
        <dbReference type="EMBL" id="KKR72139.1"/>
    </source>
</evidence>
<protein>
    <recommendedName>
        <fullName evidence="2 3">Single-stranded DNA-binding protein</fullName>
        <shortName evidence="2">SSB</shortName>
    </recommendedName>
</protein>
<comment type="caution">
    <text evidence="2">Lacks conserved residue(s) required for the propagation of feature annotation.</text>
</comment>
<evidence type="ECO:0000256" key="2">
    <source>
        <dbReference type="HAMAP-Rule" id="MF_00984"/>
    </source>
</evidence>
<comment type="caution">
    <text evidence="5">The sequence shown here is derived from an EMBL/GenBank/DDBJ whole genome shotgun (WGS) entry which is preliminary data.</text>
</comment>
<comment type="subunit">
    <text evidence="2">Homotetramer.</text>
</comment>
<dbReference type="PATRIC" id="fig|1618482.3.peg.554"/>
<dbReference type="InterPro" id="IPR012340">
    <property type="entry name" value="NA-bd_OB-fold"/>
</dbReference>
<proteinExistence type="inferred from homology"/>
<feature type="region of interest" description="Disordered" evidence="4">
    <location>
        <begin position="107"/>
        <end position="200"/>
    </location>
</feature>
<dbReference type="GO" id="GO:0009295">
    <property type="term" value="C:nucleoid"/>
    <property type="evidence" value="ECO:0007669"/>
    <property type="project" value="TreeGrafter"/>
</dbReference>
<gene>
    <name evidence="5" type="ORF">UU14_C0011G0029</name>
</gene>
<dbReference type="PROSITE" id="PS50935">
    <property type="entry name" value="SSB"/>
    <property type="match status" value="1"/>
</dbReference>
<dbReference type="PANTHER" id="PTHR10302">
    <property type="entry name" value="SINGLE-STRANDED DNA-BINDING PROTEIN"/>
    <property type="match status" value="1"/>
</dbReference>
<name>A0A0G0T565_9BACT</name>
<dbReference type="Gene3D" id="2.40.50.140">
    <property type="entry name" value="Nucleic acid-binding proteins"/>
    <property type="match status" value="1"/>
</dbReference>
<dbReference type="GO" id="GO:0006260">
    <property type="term" value="P:DNA replication"/>
    <property type="evidence" value="ECO:0007669"/>
    <property type="project" value="InterPro"/>
</dbReference>
<dbReference type="HAMAP" id="MF_00984">
    <property type="entry name" value="SSB"/>
    <property type="match status" value="1"/>
</dbReference>
<dbReference type="EMBL" id="LBZM01000011">
    <property type="protein sequence ID" value="KKR72139.1"/>
    <property type="molecule type" value="Genomic_DNA"/>
</dbReference>
<dbReference type="NCBIfam" id="TIGR00621">
    <property type="entry name" value="ssb"/>
    <property type="match status" value="1"/>
</dbReference>
<keyword evidence="1 2" id="KW-0238">DNA-binding</keyword>
<dbReference type="InterPro" id="IPR011344">
    <property type="entry name" value="ssDNA-bd"/>
</dbReference>
<evidence type="ECO:0000256" key="3">
    <source>
        <dbReference type="RuleBase" id="RU000524"/>
    </source>
</evidence>
<evidence type="ECO:0000256" key="1">
    <source>
        <dbReference type="ARBA" id="ARBA00023125"/>
    </source>
</evidence>
<sequence>MAARSLNQVQLIGNLTRDPEMRYTPSGTAVCTFGIATNRQWVTESGERKEDVEFHRIVAWQKLAEICSKFLSKGRKAYVQGRLQTRSWKGQDGNDRQTTEIVIDDMIILDSRGREEGTAGQSTSSSYQKKPEKPSDESADINELGGEQKQQSNLPAMRAQARQAGAEKPLPSKKPVKSKSAVADTSPHQSEDVPPDDIPF</sequence>
<organism evidence="5 6">
    <name type="scientific">Candidatus Roizmanbacteria bacterium GW2011_GWB1_40_7</name>
    <dbReference type="NCBI Taxonomy" id="1618482"/>
    <lineage>
        <taxon>Bacteria</taxon>
        <taxon>Candidatus Roizmaniibacteriota</taxon>
    </lineage>
</organism>
<dbReference type="CDD" id="cd04496">
    <property type="entry name" value="SSB_OBF"/>
    <property type="match status" value="1"/>
</dbReference>
<evidence type="ECO:0000256" key="4">
    <source>
        <dbReference type="SAM" id="MobiDB-lite"/>
    </source>
</evidence>
<dbReference type="InterPro" id="IPR000424">
    <property type="entry name" value="Primosome_PriB/ssb"/>
</dbReference>
<dbReference type="PANTHER" id="PTHR10302:SF27">
    <property type="entry name" value="SINGLE-STRANDED DNA-BINDING PROTEIN"/>
    <property type="match status" value="1"/>
</dbReference>
<dbReference type="AlphaFoldDB" id="A0A0G0T565"/>
<evidence type="ECO:0000313" key="6">
    <source>
        <dbReference type="Proteomes" id="UP000034664"/>
    </source>
</evidence>
<dbReference type="GO" id="GO:0003697">
    <property type="term" value="F:single-stranded DNA binding"/>
    <property type="evidence" value="ECO:0007669"/>
    <property type="project" value="UniProtKB-UniRule"/>
</dbReference>